<dbReference type="EMBL" id="CAADFK010000002">
    <property type="protein sequence ID" value="VFK06713.1"/>
    <property type="molecule type" value="Genomic_DNA"/>
</dbReference>
<dbReference type="PROSITE" id="PS51257">
    <property type="entry name" value="PROKAR_LIPOPROTEIN"/>
    <property type="match status" value="1"/>
</dbReference>
<sequence length="118" mass="12836">MKFSTIAVVLGLPLILSGCLYGQCMNGACPLERARYLASIKAYGEFFVKPGMTTEGWRRDWVACGGWDDGQYGAGPRLPGETGDLKAAHRTAEKLEACMNAKGYFDQRKGNAPVNVEN</sequence>
<evidence type="ECO:0000313" key="1">
    <source>
        <dbReference type="EMBL" id="VFK06713.1"/>
    </source>
</evidence>
<protein>
    <recommendedName>
        <fullName evidence="2">Lipoprotein</fullName>
    </recommendedName>
</protein>
<proteinExistence type="predicted"/>
<gene>
    <name evidence="1" type="ORF">BECKLPF1236B_GA0070989_100213</name>
</gene>
<evidence type="ECO:0008006" key="2">
    <source>
        <dbReference type="Google" id="ProtNLM"/>
    </source>
</evidence>
<reference evidence="1" key="1">
    <citation type="submission" date="2019-02" db="EMBL/GenBank/DDBJ databases">
        <authorList>
            <person name="Gruber-Vodicka R. H."/>
            <person name="Seah K. B. B."/>
        </authorList>
    </citation>
    <scope>NUCLEOTIDE SEQUENCE</scope>
    <source>
        <strain evidence="1">BECK_S313</strain>
    </source>
</reference>
<name>A0A450VPJ3_9GAMM</name>
<organism evidence="1">
    <name type="scientific">Candidatus Kentrum sp. LPFa</name>
    <dbReference type="NCBI Taxonomy" id="2126335"/>
    <lineage>
        <taxon>Bacteria</taxon>
        <taxon>Pseudomonadati</taxon>
        <taxon>Pseudomonadota</taxon>
        <taxon>Gammaproteobacteria</taxon>
        <taxon>Candidatus Kentrum</taxon>
    </lineage>
</organism>
<dbReference type="AlphaFoldDB" id="A0A450VPJ3"/>
<accession>A0A450VPJ3</accession>